<comment type="catalytic activity">
    <reaction evidence="5 6">
        <text>geranylgeranyl diphosphate + L-cysteinyl-[protein] = S-geranylgeranyl-L-cysteinyl-[protein] + diphosphate</text>
        <dbReference type="Rhea" id="RHEA:21240"/>
        <dbReference type="Rhea" id="RHEA-COMP:10131"/>
        <dbReference type="Rhea" id="RHEA-COMP:11537"/>
        <dbReference type="ChEBI" id="CHEBI:29950"/>
        <dbReference type="ChEBI" id="CHEBI:33019"/>
        <dbReference type="ChEBI" id="CHEBI:57533"/>
        <dbReference type="ChEBI" id="CHEBI:86021"/>
        <dbReference type="EC" id="2.5.1.60"/>
    </reaction>
</comment>
<organism evidence="8 9">
    <name type="scientific">Colletotrichum zoysiae</name>
    <dbReference type="NCBI Taxonomy" id="1216348"/>
    <lineage>
        <taxon>Eukaryota</taxon>
        <taxon>Fungi</taxon>
        <taxon>Dikarya</taxon>
        <taxon>Ascomycota</taxon>
        <taxon>Pezizomycotina</taxon>
        <taxon>Sordariomycetes</taxon>
        <taxon>Hypocreomycetidae</taxon>
        <taxon>Glomerellales</taxon>
        <taxon>Glomerellaceae</taxon>
        <taxon>Colletotrichum</taxon>
        <taxon>Colletotrichum graminicola species complex</taxon>
    </lineage>
</organism>
<evidence type="ECO:0000256" key="1">
    <source>
        <dbReference type="ARBA" id="ARBA00006734"/>
    </source>
</evidence>
<evidence type="ECO:0000256" key="4">
    <source>
        <dbReference type="ARBA" id="ARBA00022737"/>
    </source>
</evidence>
<dbReference type="EMBL" id="MU842938">
    <property type="protein sequence ID" value="KAK2025391.1"/>
    <property type="molecule type" value="Genomic_DNA"/>
</dbReference>
<keyword evidence="9" id="KW-1185">Reference proteome</keyword>
<feature type="region of interest" description="Disordered" evidence="7">
    <location>
        <begin position="155"/>
        <end position="239"/>
    </location>
</feature>
<gene>
    <name evidence="8" type="ORF">LX32DRAFT_642748</name>
</gene>
<dbReference type="PANTHER" id="PTHR11129:SF2">
    <property type="entry name" value="GERANYLGERANYL TRANSFERASE TYPE-2 SUBUNIT ALPHA"/>
    <property type="match status" value="1"/>
</dbReference>
<evidence type="ECO:0000313" key="9">
    <source>
        <dbReference type="Proteomes" id="UP001232148"/>
    </source>
</evidence>
<dbReference type="GO" id="GO:0004663">
    <property type="term" value="F:Rab geranylgeranyltransferase activity"/>
    <property type="evidence" value="ECO:0007669"/>
    <property type="project" value="UniProtKB-UniRule"/>
</dbReference>
<keyword evidence="3 6" id="KW-0808">Transferase</keyword>
<dbReference type="AlphaFoldDB" id="A0AAD9LWY3"/>
<dbReference type="GO" id="GO:0005968">
    <property type="term" value="C:Rab-protein geranylgeranyltransferase complex"/>
    <property type="evidence" value="ECO:0007669"/>
    <property type="project" value="TreeGrafter"/>
</dbReference>
<keyword evidence="4" id="KW-0677">Repeat</keyword>
<feature type="compositionally biased region" description="Low complexity" evidence="7">
    <location>
        <begin position="163"/>
        <end position="199"/>
    </location>
</feature>
<proteinExistence type="inferred from homology"/>
<dbReference type="PANTHER" id="PTHR11129">
    <property type="entry name" value="PROTEIN FARNESYLTRANSFERASE ALPHA SUBUNIT/RAB GERANYLGERANYL TRANSFERASE ALPHA SUBUNIT"/>
    <property type="match status" value="1"/>
</dbReference>
<feature type="region of interest" description="Disordered" evidence="7">
    <location>
        <begin position="67"/>
        <end position="86"/>
    </location>
</feature>
<dbReference type="SUPFAM" id="SSF48439">
    <property type="entry name" value="Protein prenylyltransferase"/>
    <property type="match status" value="1"/>
</dbReference>
<feature type="compositionally biased region" description="Polar residues" evidence="7">
    <location>
        <begin position="200"/>
        <end position="209"/>
    </location>
</feature>
<sequence length="505" mass="56516">MTGPRGGLQWWGTPAPFNVNQFPHQLLHAAQSFLPVPSSGLSSGLLRHQPLRQLYLDHPALIEEHSSDPMESHGIARTARKPRTEAQLKSDLAKIETLRSVEDALLRAANPSTADALDPAATLALTTKLLRLNPEHYTAWNVRRRCLTCGSLSRPLPGPSPSAPSASSSAACTTPPSSTAASASSSASTTTQPGPASPANQVSGRSGTTAEAGDSAATGHQDPTALEEQEEGKKGPSTEEVVGTLRNELMFTIPLLLEYPKSYWIWKYRSWLLQQAIDLLPRPVARRVWEEELGLVSKMLTKDRRNFHAWGYRRRVVATLESAALDGSSLVEHEFEYTTKMINVDLSNFSAWHSRSNLMPRLLEERRADDGARQKFLEDELDLVREALNVGPEDQSLWFYHHFLVQNMTESDGRLKIAPNLSREQKASYVKREIQDIKDLLEDYDDIMWIYKALLDYTRALPKMEGRPLNGEETDDLRTWLAKVRQLDPMRNGRWSDFEKDCGLA</sequence>
<evidence type="ECO:0000256" key="2">
    <source>
        <dbReference type="ARBA" id="ARBA00022602"/>
    </source>
</evidence>
<comment type="similarity">
    <text evidence="1 6">Belongs to the protein prenyltransferase subunit alpha family.</text>
</comment>
<evidence type="ECO:0000256" key="3">
    <source>
        <dbReference type="ARBA" id="ARBA00022679"/>
    </source>
</evidence>
<evidence type="ECO:0000256" key="5">
    <source>
        <dbReference type="ARBA" id="ARBA00047658"/>
    </source>
</evidence>
<protein>
    <recommendedName>
        <fullName evidence="6">Geranylgeranyl transferase type-2 subunit alpha</fullName>
        <ecNumber evidence="6">2.5.1.60</ecNumber>
    </recommendedName>
    <alternativeName>
        <fullName evidence="6">Geranylgeranyl transferase type II subunit alpha</fullName>
    </alternativeName>
</protein>
<evidence type="ECO:0000256" key="7">
    <source>
        <dbReference type="SAM" id="MobiDB-lite"/>
    </source>
</evidence>
<dbReference type="Gene3D" id="1.25.40.120">
    <property type="entry name" value="Protein prenylyltransferase"/>
    <property type="match status" value="2"/>
</dbReference>
<dbReference type="InterPro" id="IPR002088">
    <property type="entry name" value="Prenyl_trans_a"/>
</dbReference>
<accession>A0AAD9LWY3</accession>
<dbReference type="Proteomes" id="UP001232148">
    <property type="component" value="Unassembled WGS sequence"/>
</dbReference>
<comment type="caution">
    <text evidence="8">The sequence shown here is derived from an EMBL/GenBank/DDBJ whole genome shotgun (WGS) entry which is preliminary data.</text>
</comment>
<dbReference type="EC" id="2.5.1.60" evidence="6"/>
<reference evidence="8" key="1">
    <citation type="submission" date="2021-06" db="EMBL/GenBank/DDBJ databases">
        <title>Comparative genomics, transcriptomics and evolutionary studies reveal genomic signatures of adaptation to plant cell wall in hemibiotrophic fungi.</title>
        <authorList>
            <consortium name="DOE Joint Genome Institute"/>
            <person name="Baroncelli R."/>
            <person name="Diaz J.F."/>
            <person name="Benocci T."/>
            <person name="Peng M."/>
            <person name="Battaglia E."/>
            <person name="Haridas S."/>
            <person name="Andreopoulos W."/>
            <person name="Labutti K."/>
            <person name="Pangilinan J."/>
            <person name="Floch G.L."/>
            <person name="Makela M.R."/>
            <person name="Henrissat B."/>
            <person name="Grigoriev I.V."/>
            <person name="Crouch J.A."/>
            <person name="De Vries R.P."/>
            <person name="Sukno S.A."/>
            <person name="Thon M.R."/>
        </authorList>
    </citation>
    <scope>NUCLEOTIDE SEQUENCE</scope>
    <source>
        <strain evidence="8">MAFF235873</strain>
    </source>
</reference>
<evidence type="ECO:0000256" key="6">
    <source>
        <dbReference type="RuleBase" id="RU367120"/>
    </source>
</evidence>
<evidence type="ECO:0000313" key="8">
    <source>
        <dbReference type="EMBL" id="KAK2025391.1"/>
    </source>
</evidence>
<dbReference type="PROSITE" id="PS51147">
    <property type="entry name" value="PFTA"/>
    <property type="match status" value="5"/>
</dbReference>
<dbReference type="GO" id="GO:0097354">
    <property type="term" value="P:prenylation"/>
    <property type="evidence" value="ECO:0007669"/>
    <property type="project" value="UniProtKB-UniRule"/>
</dbReference>
<comment type="function">
    <text evidence="6">Catalyzes the transfer of a geranyl-geranyl moiety from geranyl-geranyl pyrophosphate to cysteines occuring in specific C-terminal amino acid sequences.</text>
</comment>
<keyword evidence="2 6" id="KW-0637">Prenyltransferase</keyword>
<name>A0AAD9LWY3_9PEZI</name>
<dbReference type="Pfam" id="PF01239">
    <property type="entry name" value="PPTA"/>
    <property type="match status" value="5"/>
</dbReference>